<sequence>MQACFLIVKSKGEQIIQNLDVILHSQIFKKTSNFKKEMDHIEQLIYLDGTKLDIDPDADVADLFQDFNKRFFWGKLKFVEVRWSPRMTLCAGLCVYKRRPGYCSIRLSRPLLSLRGKVDLVETLIHEMIHAYLFVTENNIDRDGHGPEFLKHMDRINKQVGLNISVYHTFSNEVQHYQQHIWLCNGPCQTRPPYFGKVCRAMNRAPGPADFWYSDHLESCGGTFSKISEPEGYKPPQKKKVQTKKQKSGKKCLDIRNFFNKASECDASTSRKQLSITGMEHQERNCKDDSKNVINLSLNSHDSGINTQEKTLNNNTSEVVSSSSEESDSESEDWASDTSSNDESVLGILGSVFTVPFRISKRKSEEHSDAQSVKIRKPDFHAIPNSKRGRIKNLITVPDQRTLDTFYQKKKSSAISKTPAAAKVSISRENIGKRKTLNQQSLKSYFKKE</sequence>
<protein>
    <submittedName>
        <fullName evidence="5">SprT-like domain-containing protein Spartan</fullName>
    </submittedName>
</protein>
<comment type="caution">
    <text evidence="5">The sequence shown here is derived from an EMBL/GenBank/DDBJ whole genome shotgun (WGS) entry which is preliminary data.</text>
</comment>
<proteinExistence type="predicted"/>
<dbReference type="GO" id="GO:0005634">
    <property type="term" value="C:nucleus"/>
    <property type="evidence" value="ECO:0007669"/>
    <property type="project" value="UniProtKB-SubCell"/>
</dbReference>
<evidence type="ECO:0000313" key="5">
    <source>
        <dbReference type="EMBL" id="KAK3932396.1"/>
    </source>
</evidence>
<feature type="compositionally biased region" description="Acidic residues" evidence="3">
    <location>
        <begin position="325"/>
        <end position="335"/>
    </location>
</feature>
<dbReference type="Proteomes" id="UP001219518">
    <property type="component" value="Unassembled WGS sequence"/>
</dbReference>
<evidence type="ECO:0000313" key="6">
    <source>
        <dbReference type="Proteomes" id="UP001219518"/>
    </source>
</evidence>
<feature type="domain" description="SprT-like" evidence="4">
    <location>
        <begin position="58"/>
        <end position="227"/>
    </location>
</feature>
<feature type="compositionally biased region" description="Polar residues" evidence="3">
    <location>
        <begin position="297"/>
        <end position="315"/>
    </location>
</feature>
<dbReference type="Pfam" id="PF22934">
    <property type="entry name" value="SPRTN_ZBD"/>
    <property type="match status" value="1"/>
</dbReference>
<feature type="region of interest" description="Disordered" evidence="3">
    <location>
        <begin position="228"/>
        <end position="248"/>
    </location>
</feature>
<dbReference type="InterPro" id="IPR055220">
    <property type="entry name" value="SPRTN_ZBD"/>
</dbReference>
<dbReference type="EMBL" id="JAHWGI010001436">
    <property type="protein sequence ID" value="KAK3932396.1"/>
    <property type="molecule type" value="Genomic_DNA"/>
</dbReference>
<dbReference type="AlphaFoldDB" id="A0AAE1I3P9"/>
<dbReference type="SMART" id="SM00731">
    <property type="entry name" value="SprT"/>
    <property type="match status" value="1"/>
</dbReference>
<evidence type="ECO:0000256" key="1">
    <source>
        <dbReference type="ARBA" id="ARBA00004123"/>
    </source>
</evidence>
<feature type="compositionally biased region" description="Basic residues" evidence="3">
    <location>
        <begin position="236"/>
        <end position="248"/>
    </location>
</feature>
<keyword evidence="6" id="KW-1185">Reference proteome</keyword>
<organism evidence="5 6">
    <name type="scientific">Frankliniella fusca</name>
    <dbReference type="NCBI Taxonomy" id="407009"/>
    <lineage>
        <taxon>Eukaryota</taxon>
        <taxon>Metazoa</taxon>
        <taxon>Ecdysozoa</taxon>
        <taxon>Arthropoda</taxon>
        <taxon>Hexapoda</taxon>
        <taxon>Insecta</taxon>
        <taxon>Pterygota</taxon>
        <taxon>Neoptera</taxon>
        <taxon>Paraneoptera</taxon>
        <taxon>Thysanoptera</taxon>
        <taxon>Terebrantia</taxon>
        <taxon>Thripoidea</taxon>
        <taxon>Thripidae</taxon>
        <taxon>Frankliniella</taxon>
    </lineage>
</organism>
<dbReference type="GO" id="GO:0031593">
    <property type="term" value="F:polyubiquitin modification-dependent protein binding"/>
    <property type="evidence" value="ECO:0007669"/>
    <property type="project" value="TreeGrafter"/>
</dbReference>
<dbReference type="Pfam" id="PF10263">
    <property type="entry name" value="SprT-like"/>
    <property type="match status" value="1"/>
</dbReference>
<comment type="subcellular location">
    <subcellularLocation>
        <location evidence="1">Nucleus</location>
    </subcellularLocation>
</comment>
<dbReference type="GO" id="GO:0003697">
    <property type="term" value="F:single-stranded DNA binding"/>
    <property type="evidence" value="ECO:0007669"/>
    <property type="project" value="InterPro"/>
</dbReference>
<dbReference type="InterPro" id="IPR044245">
    <property type="entry name" value="Spartan"/>
</dbReference>
<keyword evidence="2" id="KW-0539">Nucleus</keyword>
<dbReference type="GO" id="GO:0004222">
    <property type="term" value="F:metalloendopeptidase activity"/>
    <property type="evidence" value="ECO:0007669"/>
    <property type="project" value="InterPro"/>
</dbReference>
<evidence type="ECO:0000256" key="2">
    <source>
        <dbReference type="ARBA" id="ARBA00023242"/>
    </source>
</evidence>
<evidence type="ECO:0000256" key="3">
    <source>
        <dbReference type="SAM" id="MobiDB-lite"/>
    </source>
</evidence>
<gene>
    <name evidence="5" type="ORF">KUF71_012573</name>
</gene>
<name>A0AAE1I3P9_9NEOP</name>
<dbReference type="GO" id="GO:0006974">
    <property type="term" value="P:DNA damage response"/>
    <property type="evidence" value="ECO:0007669"/>
    <property type="project" value="InterPro"/>
</dbReference>
<feature type="region of interest" description="Disordered" evidence="3">
    <location>
        <begin position="297"/>
        <end position="342"/>
    </location>
</feature>
<evidence type="ECO:0000259" key="4">
    <source>
        <dbReference type="SMART" id="SM00731"/>
    </source>
</evidence>
<dbReference type="PANTHER" id="PTHR21220:SF0">
    <property type="entry name" value="DNA-DEPENDENT METALLOPROTEASE SPRTN"/>
    <property type="match status" value="1"/>
</dbReference>
<reference evidence="5" key="1">
    <citation type="submission" date="2021-07" db="EMBL/GenBank/DDBJ databases">
        <authorList>
            <person name="Catto M.A."/>
            <person name="Jacobson A."/>
            <person name="Kennedy G."/>
            <person name="Labadie P."/>
            <person name="Hunt B.G."/>
            <person name="Srinivasan R."/>
        </authorList>
    </citation>
    <scope>NUCLEOTIDE SEQUENCE</scope>
    <source>
        <strain evidence="5">PL_HMW_Pooled</strain>
        <tissue evidence="5">Head</tissue>
    </source>
</reference>
<reference evidence="5" key="2">
    <citation type="journal article" date="2023" name="BMC Genomics">
        <title>Pest status, molecular evolution, and epigenetic factors derived from the genome assembly of Frankliniella fusca, a thysanopteran phytovirus vector.</title>
        <authorList>
            <person name="Catto M.A."/>
            <person name="Labadie P.E."/>
            <person name="Jacobson A.L."/>
            <person name="Kennedy G.G."/>
            <person name="Srinivasan R."/>
            <person name="Hunt B.G."/>
        </authorList>
    </citation>
    <scope>NUCLEOTIDE SEQUENCE</scope>
    <source>
        <strain evidence="5">PL_HMW_Pooled</strain>
    </source>
</reference>
<dbReference type="InterPro" id="IPR006640">
    <property type="entry name" value="SprT-like_domain"/>
</dbReference>
<dbReference type="PANTHER" id="PTHR21220">
    <property type="entry name" value="DNA-DEPENDENT METALLOPROTEASE SPRTN"/>
    <property type="match status" value="1"/>
</dbReference>
<accession>A0AAE1I3P9</accession>